<dbReference type="Gene3D" id="1.20.5.990">
    <property type="entry name" value="Nemo cc2-lz domain - 1d5 darpin complex"/>
    <property type="match status" value="1"/>
</dbReference>
<reference evidence="5" key="2">
    <citation type="submission" date="2020-05" db="UniProtKB">
        <authorList>
            <consortium name="EnsemblMetazoa"/>
        </authorList>
    </citation>
    <scope>IDENTIFICATION</scope>
    <source>
        <strain evidence="5">IAEA</strain>
    </source>
</reference>
<keyword evidence="1 2" id="KW-0175">Coiled coil</keyword>
<accession>A0A1A9WJX5</accession>
<feature type="compositionally biased region" description="Basic and acidic residues" evidence="3">
    <location>
        <begin position="333"/>
        <end position="342"/>
    </location>
</feature>
<feature type="region of interest" description="Disordered" evidence="3">
    <location>
        <begin position="96"/>
        <end position="122"/>
    </location>
</feature>
<evidence type="ECO:0000259" key="4">
    <source>
        <dbReference type="Pfam" id="PF16516"/>
    </source>
</evidence>
<evidence type="ECO:0000313" key="5">
    <source>
        <dbReference type="EnsemblMetazoa" id="GBRI022462-PA"/>
    </source>
</evidence>
<feature type="domain" description="NF-kappa-B essential modulator NEMO CC2-LZ" evidence="4">
    <location>
        <begin position="581"/>
        <end position="679"/>
    </location>
</feature>
<dbReference type="InterPro" id="IPR032419">
    <property type="entry name" value="CC2-LZ_dom"/>
</dbReference>
<dbReference type="Proteomes" id="UP000091820">
    <property type="component" value="Unassembled WGS sequence"/>
</dbReference>
<evidence type="ECO:0000256" key="2">
    <source>
        <dbReference type="SAM" id="Coils"/>
    </source>
</evidence>
<proteinExistence type="predicted"/>
<feature type="coiled-coil region" evidence="2">
    <location>
        <begin position="560"/>
        <end position="689"/>
    </location>
</feature>
<keyword evidence="6" id="KW-1185">Reference proteome</keyword>
<dbReference type="GO" id="GO:0005634">
    <property type="term" value="C:nucleus"/>
    <property type="evidence" value="ECO:0007669"/>
    <property type="project" value="TreeGrafter"/>
</dbReference>
<feature type="region of interest" description="Disordered" evidence="3">
    <location>
        <begin position="277"/>
        <end position="379"/>
    </location>
</feature>
<feature type="compositionally biased region" description="Low complexity" evidence="3">
    <location>
        <begin position="363"/>
        <end position="379"/>
    </location>
</feature>
<feature type="coiled-coil region" evidence="2">
    <location>
        <begin position="442"/>
        <end position="533"/>
    </location>
</feature>
<protein>
    <submittedName>
        <fullName evidence="5">CC2-LZ domain-containing protein</fullName>
    </submittedName>
</protein>
<dbReference type="PANTHER" id="PTHR31553:SF1">
    <property type="entry name" value="NF-KAPPA-B ESSENTIAL MODULATOR"/>
    <property type="match status" value="1"/>
</dbReference>
<dbReference type="VEuPathDB" id="VectorBase:GBRI022462"/>
<dbReference type="GO" id="GO:0070530">
    <property type="term" value="F:K63-linked polyubiquitin modification-dependent protein binding"/>
    <property type="evidence" value="ECO:0007669"/>
    <property type="project" value="TreeGrafter"/>
</dbReference>
<evidence type="ECO:0000256" key="1">
    <source>
        <dbReference type="ARBA" id="ARBA00023054"/>
    </source>
</evidence>
<reference evidence="6" key="1">
    <citation type="submission" date="2014-03" db="EMBL/GenBank/DDBJ databases">
        <authorList>
            <person name="Aksoy S."/>
            <person name="Warren W."/>
            <person name="Wilson R.K."/>
        </authorList>
    </citation>
    <scope>NUCLEOTIDE SEQUENCE [LARGE SCALE GENOMIC DNA]</scope>
    <source>
        <strain evidence="6">IAEA</strain>
    </source>
</reference>
<name>A0A1A9WJX5_9MUSC</name>
<organism evidence="5 6">
    <name type="scientific">Glossina brevipalpis</name>
    <dbReference type="NCBI Taxonomy" id="37001"/>
    <lineage>
        <taxon>Eukaryota</taxon>
        <taxon>Metazoa</taxon>
        <taxon>Ecdysozoa</taxon>
        <taxon>Arthropoda</taxon>
        <taxon>Hexapoda</taxon>
        <taxon>Insecta</taxon>
        <taxon>Pterygota</taxon>
        <taxon>Neoptera</taxon>
        <taxon>Endopterygota</taxon>
        <taxon>Diptera</taxon>
        <taxon>Brachycera</taxon>
        <taxon>Muscomorpha</taxon>
        <taxon>Hippoboscoidea</taxon>
        <taxon>Glossinidae</taxon>
        <taxon>Glossina</taxon>
    </lineage>
</organism>
<dbReference type="EnsemblMetazoa" id="GBRI022462-RA">
    <property type="protein sequence ID" value="GBRI022462-PA"/>
    <property type="gene ID" value="GBRI022462"/>
</dbReference>
<dbReference type="STRING" id="37001.A0A1A9WJX5"/>
<dbReference type="AlphaFoldDB" id="A0A1A9WJX5"/>
<evidence type="ECO:0000256" key="3">
    <source>
        <dbReference type="SAM" id="MobiDB-lite"/>
    </source>
</evidence>
<dbReference type="GO" id="GO:0005737">
    <property type="term" value="C:cytoplasm"/>
    <property type="evidence" value="ECO:0007669"/>
    <property type="project" value="TreeGrafter"/>
</dbReference>
<dbReference type="InterPro" id="IPR051301">
    <property type="entry name" value="Optineurin/NFkB_EssMod"/>
</dbReference>
<dbReference type="Pfam" id="PF16516">
    <property type="entry name" value="CC2-LZ"/>
    <property type="match status" value="1"/>
</dbReference>
<feature type="compositionally biased region" description="Basic and acidic residues" evidence="3">
    <location>
        <begin position="282"/>
        <end position="301"/>
    </location>
</feature>
<feature type="compositionally biased region" description="Polar residues" evidence="3">
    <location>
        <begin position="321"/>
        <end position="331"/>
    </location>
</feature>
<evidence type="ECO:0000313" key="6">
    <source>
        <dbReference type="Proteomes" id="UP000091820"/>
    </source>
</evidence>
<feature type="compositionally biased region" description="Polar residues" evidence="3">
    <location>
        <begin position="96"/>
        <end position="107"/>
    </location>
</feature>
<feature type="compositionally biased region" description="Low complexity" evidence="3">
    <location>
        <begin position="302"/>
        <end position="313"/>
    </location>
</feature>
<sequence length="732" mass="82460">MSDEDSFVILDTLSLGDNKDDNSDSILIHQSLTAADGVGNSSIKNKLNSGDKSLIKGLGDESERQQTSTAQISDIHPEMKISLKDSQLWQRAATSTTNENAFENSITEGKDTKTASTKHSSDLLASNSTQVSLFDKSKLSNEPEQQETSISCKVASYIIEAEQNNDSPLQSWLTVNHPPAEMSNTSIKCKKNLEDFNSSPLIKQIDYVFDVKQTSTPQIDHVQPEMAEEISVKDSKLWQRATAFTTNENGFGNFITEHKDTKASKIRKSTSIYSSNLTQESLPDKSKISIEPEKQNNEKETSTSCSKTTPCVTEAKGNDESPLQSWLTISHSAPDKAAEESKLTSSSAANSMEEEESKEKSLEISSGSSGPPSVPSNRSSNNNLAASFILGEVNVDVLKTSVYSQFPSISMQASAEDIVKLQNLLTEHTQLQTTLAKFTNTMQQYHRSTLQYKEERQKAEKRCNEQLKECQKQIQQLQNENAHLKKNIETQLDQIKALDVVRQKDREDMIQSISEKSALIENMRVQIEKLEQSQLASYEVLATTTSKNRNSSNEEIYIKRDEHVKVVKRLQSQLSELLAKNLDFKDVEKQYIDELNCLKVNLAAAEELIKRSRAEIQEVNANKQEKIESLNQRITLLEQRNEVHRRDFEIEQQSRVKAVGEKQLVLKDLRILQKRNQQLIEERQNQIEQYGTSAAAFPIQQSSSHYRCPVCDKVFKSLMILHGHVNECIDNN</sequence>
<dbReference type="PANTHER" id="PTHR31553">
    <property type="entry name" value="NF-KAPPA-B ESSENTIAL MODULATOR"/>
    <property type="match status" value="1"/>
</dbReference>
<dbReference type="GO" id="GO:0043122">
    <property type="term" value="P:regulation of canonical NF-kappaB signal transduction"/>
    <property type="evidence" value="ECO:0007669"/>
    <property type="project" value="TreeGrafter"/>
</dbReference>